<keyword evidence="5" id="KW-1185">Reference proteome</keyword>
<evidence type="ECO:0000313" key="5">
    <source>
        <dbReference type="Proteomes" id="UP001275440"/>
    </source>
</evidence>
<dbReference type="Pfam" id="PF00583">
    <property type="entry name" value="Acetyltransf_1"/>
    <property type="match status" value="2"/>
</dbReference>
<dbReference type="CDD" id="cd04301">
    <property type="entry name" value="NAT_SF"/>
    <property type="match status" value="2"/>
</dbReference>
<sequence length="342" mass="38034">MDCATGARNTARRLPPVLIEPRSLDDPAVLELLGELQLEYVHRYGGPDETELSSTEFTTPHGTFLLACHEGLPVGIGGWRTLDVSSYSGIRDDDAEIKRMYVRATTRRRGVARRLLGALERTATDAGRRRIVLETGTAQPEAIALYEAGGYAPMTERYGRYAYTEFARYYSKDLPPLRLATAADLPLLQDIERAAGAPFAELGMTAVADDEPPGIEELRHYCDAGQAWVHLDSGGRPDGYLLADVVDGQAHIEQVSVHPDHARAGIGRMLIDHAAGWARDRGHRALTLTTYVDVPWNAPYYERLGFRFLDDAHLGPELREIRAAETHHGLDRWPRAAMRREL</sequence>
<protein>
    <submittedName>
        <fullName evidence="4">GNAT family N-acetyltransferase</fullName>
    </submittedName>
</protein>
<reference evidence="4 5" key="1">
    <citation type="submission" date="2019-10" db="EMBL/GenBank/DDBJ databases">
        <title>Draft Genome Assembly of Rhodococcus zopfii DSM44189.</title>
        <authorList>
            <person name="Sutton J.M."/>
            <person name="Akob D.M."/>
            <person name="Bushman T.J."/>
        </authorList>
    </citation>
    <scope>NUCLEOTIDE SEQUENCE [LARGE SCALE GENOMIC DNA]</scope>
    <source>
        <strain evidence="4 5">DSM 44189</strain>
    </source>
</reference>
<keyword evidence="1" id="KW-0808">Transferase</keyword>
<accession>A0ABU3WL44</accession>
<gene>
    <name evidence="4" type="ORF">F8M49_03210</name>
</gene>
<organism evidence="4 5">
    <name type="scientific">Rhodococcus zopfii</name>
    <dbReference type="NCBI Taxonomy" id="43772"/>
    <lineage>
        <taxon>Bacteria</taxon>
        <taxon>Bacillati</taxon>
        <taxon>Actinomycetota</taxon>
        <taxon>Actinomycetes</taxon>
        <taxon>Mycobacteriales</taxon>
        <taxon>Nocardiaceae</taxon>
        <taxon>Rhodococcus</taxon>
    </lineage>
</organism>
<name>A0ABU3WL44_9NOCA</name>
<dbReference type="PROSITE" id="PS51186">
    <property type="entry name" value="GNAT"/>
    <property type="match status" value="2"/>
</dbReference>
<dbReference type="InterPro" id="IPR016181">
    <property type="entry name" value="Acyl_CoA_acyltransferase"/>
</dbReference>
<dbReference type="PANTHER" id="PTHR43877:SF2">
    <property type="entry name" value="AMINOALKYLPHOSPHONATE N-ACETYLTRANSFERASE-RELATED"/>
    <property type="match status" value="1"/>
</dbReference>
<evidence type="ECO:0000259" key="3">
    <source>
        <dbReference type="PROSITE" id="PS51186"/>
    </source>
</evidence>
<proteinExistence type="predicted"/>
<dbReference type="InterPro" id="IPR000182">
    <property type="entry name" value="GNAT_dom"/>
</dbReference>
<dbReference type="InterPro" id="IPR050832">
    <property type="entry name" value="Bact_Acetyltransf"/>
</dbReference>
<feature type="domain" description="N-acetyltransferase" evidence="3">
    <location>
        <begin position="175"/>
        <end position="325"/>
    </location>
</feature>
<evidence type="ECO:0000313" key="4">
    <source>
        <dbReference type="EMBL" id="MDV2474678.1"/>
    </source>
</evidence>
<dbReference type="PANTHER" id="PTHR43877">
    <property type="entry name" value="AMINOALKYLPHOSPHONATE N-ACETYLTRANSFERASE-RELATED-RELATED"/>
    <property type="match status" value="1"/>
</dbReference>
<dbReference type="SUPFAM" id="SSF55729">
    <property type="entry name" value="Acyl-CoA N-acyltransferases (Nat)"/>
    <property type="match status" value="2"/>
</dbReference>
<evidence type="ECO:0000256" key="2">
    <source>
        <dbReference type="ARBA" id="ARBA00023315"/>
    </source>
</evidence>
<dbReference type="EMBL" id="WBMO01000001">
    <property type="protein sequence ID" value="MDV2474678.1"/>
    <property type="molecule type" value="Genomic_DNA"/>
</dbReference>
<dbReference type="Proteomes" id="UP001275440">
    <property type="component" value="Unassembled WGS sequence"/>
</dbReference>
<dbReference type="Gene3D" id="3.40.630.30">
    <property type="match status" value="2"/>
</dbReference>
<keyword evidence="2" id="KW-0012">Acyltransferase</keyword>
<feature type="domain" description="N-acetyltransferase" evidence="3">
    <location>
        <begin position="19"/>
        <end position="175"/>
    </location>
</feature>
<evidence type="ECO:0000256" key="1">
    <source>
        <dbReference type="ARBA" id="ARBA00022679"/>
    </source>
</evidence>
<comment type="caution">
    <text evidence="4">The sequence shown here is derived from an EMBL/GenBank/DDBJ whole genome shotgun (WGS) entry which is preliminary data.</text>
</comment>